<evidence type="ECO:0000313" key="2">
    <source>
        <dbReference type="EMBL" id="GAF06589.1"/>
    </source>
</evidence>
<dbReference type="eggNOG" id="COG2334">
    <property type="taxonomic scope" value="Bacteria"/>
</dbReference>
<sequence length="267" mass="30555">MSEHEEVLAGGNINKVVKVGGTVRRDAKPNLYVYELLKHLEEIGYPYSPRYMGVDEKGREILSYLEGDVPGNGYPEIEAYMWSDEALAELAKLLRSYHDATVGFKTSKKSINEYPEMPLNEVVCHNDAALYNIVFKDKRPAGIIDFDMAGPGPRIWDIVYTLYTSVPLATFSPSEDDRAVVQYKRDIHASARKRRIGIFFNSYGMEVPVDLKEWVISRINFMCTTLTDRAASGDPAFIKLVEEGHLAHYVEEIQFLEKYFDDWNEYD</sequence>
<evidence type="ECO:0000259" key="1">
    <source>
        <dbReference type="Pfam" id="PF01636"/>
    </source>
</evidence>
<name>W7YW94_9BACL</name>
<dbReference type="InterPro" id="IPR002575">
    <property type="entry name" value="Aminoglycoside_PTrfase"/>
</dbReference>
<dbReference type="OrthoDB" id="236897at2"/>
<dbReference type="Proteomes" id="UP000019364">
    <property type="component" value="Unassembled WGS sequence"/>
</dbReference>
<dbReference type="EMBL" id="BAVZ01000001">
    <property type="protein sequence ID" value="GAF06589.1"/>
    <property type="molecule type" value="Genomic_DNA"/>
</dbReference>
<keyword evidence="3" id="KW-1185">Reference proteome</keyword>
<protein>
    <submittedName>
        <fullName evidence="2">Trifolitoxin immunity domain protein</fullName>
    </submittedName>
</protein>
<dbReference type="AlphaFoldDB" id="W7YW94"/>
<dbReference type="Pfam" id="PF01636">
    <property type="entry name" value="APH"/>
    <property type="match status" value="1"/>
</dbReference>
<dbReference type="Gene3D" id="3.90.1200.10">
    <property type="match status" value="1"/>
</dbReference>
<dbReference type="SUPFAM" id="SSF56112">
    <property type="entry name" value="Protein kinase-like (PK-like)"/>
    <property type="match status" value="1"/>
</dbReference>
<comment type="caution">
    <text evidence="2">The sequence shown here is derived from an EMBL/GenBank/DDBJ whole genome shotgun (WGS) entry which is preliminary data.</text>
</comment>
<dbReference type="STRING" id="1236976.JCM16418_557"/>
<feature type="domain" description="Aminoglycoside phosphotransferase" evidence="1">
    <location>
        <begin position="116"/>
        <end position="183"/>
    </location>
</feature>
<gene>
    <name evidence="2" type="ORF">JCM16418_557</name>
</gene>
<dbReference type="InterPro" id="IPR011009">
    <property type="entry name" value="Kinase-like_dom_sf"/>
</dbReference>
<organism evidence="2 3">
    <name type="scientific">Paenibacillus pini JCM 16418</name>
    <dbReference type="NCBI Taxonomy" id="1236976"/>
    <lineage>
        <taxon>Bacteria</taxon>
        <taxon>Bacillati</taxon>
        <taxon>Bacillota</taxon>
        <taxon>Bacilli</taxon>
        <taxon>Bacillales</taxon>
        <taxon>Paenibacillaceae</taxon>
        <taxon>Paenibacillus</taxon>
    </lineage>
</organism>
<evidence type="ECO:0000313" key="3">
    <source>
        <dbReference type="Proteomes" id="UP000019364"/>
    </source>
</evidence>
<proteinExistence type="predicted"/>
<reference evidence="2 3" key="1">
    <citation type="journal article" date="2014" name="Genome Announc.">
        <title>Draft Genome Sequence of Paenibacillus pini JCM 16418T, Isolated from the Rhizosphere of Pine Tree.</title>
        <authorList>
            <person name="Yuki M."/>
            <person name="Oshima K."/>
            <person name="Suda W."/>
            <person name="Oshida Y."/>
            <person name="Kitamura K."/>
            <person name="Iida Y."/>
            <person name="Hattori M."/>
            <person name="Ohkuma M."/>
        </authorList>
    </citation>
    <scope>NUCLEOTIDE SEQUENCE [LARGE SCALE GENOMIC DNA]</scope>
    <source>
        <strain evidence="2 3">JCM 16418</strain>
    </source>
</reference>
<dbReference type="RefSeq" id="WP_036645752.1">
    <property type="nucleotide sequence ID" value="NZ_BAVZ01000001.1"/>
</dbReference>
<accession>W7YW94</accession>